<dbReference type="SUPFAM" id="SSF46689">
    <property type="entry name" value="Homeodomain-like"/>
    <property type="match status" value="1"/>
</dbReference>
<dbReference type="InterPro" id="IPR009057">
    <property type="entry name" value="Homeodomain-like_sf"/>
</dbReference>
<keyword evidence="6" id="KW-1185">Reference proteome</keyword>
<dbReference type="Pfam" id="PF00440">
    <property type="entry name" value="TetR_N"/>
    <property type="match status" value="1"/>
</dbReference>
<evidence type="ECO:0000256" key="3">
    <source>
        <dbReference type="SAM" id="MobiDB-lite"/>
    </source>
</evidence>
<keyword evidence="1 2" id="KW-0238">DNA-binding</keyword>
<dbReference type="InterPro" id="IPR001647">
    <property type="entry name" value="HTH_TetR"/>
</dbReference>
<feature type="DNA-binding region" description="H-T-H motif" evidence="2">
    <location>
        <begin position="44"/>
        <end position="63"/>
    </location>
</feature>
<dbReference type="PROSITE" id="PS50977">
    <property type="entry name" value="HTH_TETR_2"/>
    <property type="match status" value="1"/>
</dbReference>
<comment type="caution">
    <text evidence="5">The sequence shown here is derived from an EMBL/GenBank/DDBJ whole genome shotgun (WGS) entry which is preliminary data.</text>
</comment>
<evidence type="ECO:0000256" key="1">
    <source>
        <dbReference type="ARBA" id="ARBA00023125"/>
    </source>
</evidence>
<evidence type="ECO:0000256" key="2">
    <source>
        <dbReference type="PROSITE-ProRule" id="PRU00335"/>
    </source>
</evidence>
<gene>
    <name evidence="5" type="ORF">GCM10023226_29190</name>
</gene>
<feature type="compositionally biased region" description="Basic and acidic residues" evidence="3">
    <location>
        <begin position="12"/>
        <end position="23"/>
    </location>
</feature>
<accession>A0ABP8WGV0</accession>
<dbReference type="Gene3D" id="1.10.357.10">
    <property type="entry name" value="Tetracycline Repressor, domain 2"/>
    <property type="match status" value="1"/>
</dbReference>
<proteinExistence type="predicted"/>
<name>A0ABP8WGV0_9ACTN</name>
<evidence type="ECO:0000259" key="4">
    <source>
        <dbReference type="PROSITE" id="PS50977"/>
    </source>
</evidence>
<dbReference type="EMBL" id="BAABIM010000003">
    <property type="protein sequence ID" value="GAA4689492.1"/>
    <property type="molecule type" value="Genomic_DNA"/>
</dbReference>
<dbReference type="Proteomes" id="UP001500621">
    <property type="component" value="Unassembled WGS sequence"/>
</dbReference>
<feature type="region of interest" description="Disordered" evidence="3">
    <location>
        <begin position="1"/>
        <end position="23"/>
    </location>
</feature>
<evidence type="ECO:0000313" key="5">
    <source>
        <dbReference type="EMBL" id="GAA4689492.1"/>
    </source>
</evidence>
<feature type="domain" description="HTH tetR-type" evidence="4">
    <location>
        <begin position="21"/>
        <end position="81"/>
    </location>
</feature>
<organism evidence="5 6">
    <name type="scientific">Nocardioides nanhaiensis</name>
    <dbReference type="NCBI Taxonomy" id="1476871"/>
    <lineage>
        <taxon>Bacteria</taxon>
        <taxon>Bacillati</taxon>
        <taxon>Actinomycetota</taxon>
        <taxon>Actinomycetes</taxon>
        <taxon>Propionibacteriales</taxon>
        <taxon>Nocardioidaceae</taxon>
        <taxon>Nocardioides</taxon>
    </lineage>
</organism>
<evidence type="ECO:0000313" key="6">
    <source>
        <dbReference type="Proteomes" id="UP001500621"/>
    </source>
</evidence>
<reference evidence="6" key="1">
    <citation type="journal article" date="2019" name="Int. J. Syst. Evol. Microbiol.">
        <title>The Global Catalogue of Microorganisms (GCM) 10K type strain sequencing project: providing services to taxonomists for standard genome sequencing and annotation.</title>
        <authorList>
            <consortium name="The Broad Institute Genomics Platform"/>
            <consortium name="The Broad Institute Genome Sequencing Center for Infectious Disease"/>
            <person name="Wu L."/>
            <person name="Ma J."/>
        </authorList>
    </citation>
    <scope>NUCLEOTIDE SEQUENCE [LARGE SCALE GENOMIC DNA]</scope>
    <source>
        <strain evidence="6">JCM 18127</strain>
    </source>
</reference>
<protein>
    <recommendedName>
        <fullName evidence="4">HTH tetR-type domain-containing protein</fullName>
    </recommendedName>
</protein>
<sequence length="216" mass="22485">MGAGVTPASSGRPDEAERDGLGTRDRILVAAATMLGEDPTARLSVRGVAARAGVSVGSLRHFFPTQRQLLDTVVAGLAALELPDDPLADRSRSASDRLLTALQLVLAEVGAGEQARRHVSSLHAAYVASPPGEDAEHAFHALERLSLGRIEGWLAGLREEGVALREGVDDVETAARFLLTVLNGLALERALPGAPARVAGEEVALRIAVEAVLATG</sequence>